<evidence type="ECO:0000256" key="1">
    <source>
        <dbReference type="SAM" id="Phobius"/>
    </source>
</evidence>
<evidence type="ECO:0000313" key="3">
    <source>
        <dbReference type="EMBL" id="EAT59210.1"/>
    </source>
</evidence>
<dbReference type="GO" id="GO:0004175">
    <property type="term" value="F:endopeptidase activity"/>
    <property type="evidence" value="ECO:0007669"/>
    <property type="project" value="UniProtKB-ARBA"/>
</dbReference>
<evidence type="ECO:0000259" key="2">
    <source>
        <dbReference type="Pfam" id="PF02517"/>
    </source>
</evidence>
<feature type="transmembrane region" description="Helical" evidence="1">
    <location>
        <begin position="171"/>
        <end position="190"/>
    </location>
</feature>
<dbReference type="PANTHER" id="PTHR43592">
    <property type="entry name" value="CAAX AMINO TERMINAL PROTEASE"/>
    <property type="match status" value="1"/>
</dbReference>
<evidence type="ECO:0000313" key="4">
    <source>
        <dbReference type="Proteomes" id="UP000004162"/>
    </source>
</evidence>
<feature type="domain" description="CAAX prenyl protease 2/Lysostaphin resistance protein A-like" evidence="2">
    <location>
        <begin position="171"/>
        <end position="257"/>
    </location>
</feature>
<dbReference type="InterPro" id="IPR003675">
    <property type="entry name" value="Rce1/LyrA-like_dom"/>
</dbReference>
<feature type="transmembrane region" description="Helical" evidence="1">
    <location>
        <begin position="245"/>
        <end position="264"/>
    </location>
</feature>
<feature type="transmembrane region" description="Helical" evidence="1">
    <location>
        <begin position="21"/>
        <end position="42"/>
    </location>
</feature>
<organism evidence="3 4">
    <name type="scientific">Chlorobium ferrooxidans DSM 13031</name>
    <dbReference type="NCBI Taxonomy" id="377431"/>
    <lineage>
        <taxon>Bacteria</taxon>
        <taxon>Pseudomonadati</taxon>
        <taxon>Chlorobiota</taxon>
        <taxon>Chlorobiia</taxon>
        <taxon>Chlorobiales</taxon>
        <taxon>Chlorobiaceae</taxon>
        <taxon>Chlorobium/Pelodictyon group</taxon>
        <taxon>Chlorobium</taxon>
    </lineage>
</organism>
<reference evidence="3 4" key="2">
    <citation type="submission" date="2006-07" db="EMBL/GenBank/DDBJ databases">
        <title>Sequencing of the draft genome and assembly of Chlorobium ferroxidans DSM 13031.</title>
        <authorList>
            <consortium name="US DOE Joint Genome Institute (JGI-PGF)"/>
            <person name="Copeland A."/>
            <person name="Lucas S."/>
            <person name="Lapidus A."/>
            <person name="Barry K."/>
            <person name="Glavina del Rio T."/>
            <person name="Dalin E."/>
            <person name="Tice H."/>
            <person name="Bruce D."/>
            <person name="Pitluck S."/>
            <person name="Richardson P."/>
        </authorList>
    </citation>
    <scope>NUCLEOTIDE SEQUENCE [LARGE SCALE GENOMIC DNA]</scope>
    <source>
        <strain evidence="3 4">DSM 13031</strain>
    </source>
</reference>
<keyword evidence="1" id="KW-1133">Transmembrane helix</keyword>
<dbReference type="Proteomes" id="UP000004162">
    <property type="component" value="Unassembled WGS sequence"/>
</dbReference>
<dbReference type="EMBL" id="AASE01000006">
    <property type="protein sequence ID" value="EAT59210.1"/>
    <property type="molecule type" value="Genomic_DNA"/>
</dbReference>
<dbReference type="OrthoDB" id="1523022at2"/>
<gene>
    <name evidence="3" type="ORF">CferDRAFT_1217</name>
</gene>
<dbReference type="RefSeq" id="WP_006366063.1">
    <property type="nucleotide sequence ID" value="NZ_AASE01000006.1"/>
</dbReference>
<protein>
    <submittedName>
        <fullName evidence="3">Abortive infection protein</fullName>
    </submittedName>
</protein>
<feature type="transmembrane region" description="Helical" evidence="1">
    <location>
        <begin position="210"/>
        <end position="233"/>
    </location>
</feature>
<feature type="transmembrane region" description="Helical" evidence="1">
    <location>
        <begin position="109"/>
        <end position="129"/>
    </location>
</feature>
<dbReference type="AlphaFoldDB" id="Q0YSI9"/>
<dbReference type="GO" id="GO:0080120">
    <property type="term" value="P:CAAX-box protein maturation"/>
    <property type="evidence" value="ECO:0007669"/>
    <property type="project" value="UniProtKB-ARBA"/>
</dbReference>
<reference evidence="3 4" key="1">
    <citation type="submission" date="2006-07" db="EMBL/GenBank/DDBJ databases">
        <title>Annotation of the draft genome assembly of Chlorobium ferroxidans DSM 13031.</title>
        <authorList>
            <consortium name="US DOE Joint Genome Institute (JGI-ORNL)"/>
            <person name="Larimer F."/>
            <person name="Land M."/>
            <person name="Hauser L."/>
        </authorList>
    </citation>
    <scope>NUCLEOTIDE SEQUENCE [LARGE SCALE GENOMIC DNA]</scope>
    <source>
        <strain evidence="3 4">DSM 13031</strain>
    </source>
</reference>
<comment type="caution">
    <text evidence="3">The sequence shown here is derived from an EMBL/GenBank/DDBJ whole genome shotgun (WGS) entry which is preliminary data.</text>
</comment>
<sequence length="323" mass="35265">MRIFSSPDSFTAQRPSFLVNTLILAVLMVLYSLTGELLFWLINGERLDALSLMHSVSTMIPLMRLIQIAGQILVLAIPVILLAVWHTGSRNAFSGRSLAFLGVGMRPHSGSVFPAVAGIFLLQPALFTITALQDLYLWPALGAAGSAVVSQRDMMDSFIKALAVVRSTPELFSVVFVFALTPAVCEELFFRGYIQQNYTRSMSSAKAVLLTGVVFAFFHLSPANLLPLAFLGWYIGYVYSASGSLMVPFAAHLANNLAALLMLYAAESGFSLNVPAQIPLLQSVWWWVVVAGSLSLFALVIRRFFPLLSSIAEEGGEKYRSDV</sequence>
<keyword evidence="4" id="KW-1185">Reference proteome</keyword>
<proteinExistence type="predicted"/>
<keyword evidence="1" id="KW-0812">Transmembrane</keyword>
<keyword evidence="1" id="KW-0472">Membrane</keyword>
<name>Q0YSI9_9CHLB</name>
<accession>Q0YSI9</accession>
<dbReference type="Pfam" id="PF02517">
    <property type="entry name" value="Rce1-like"/>
    <property type="match status" value="1"/>
</dbReference>
<feature type="transmembrane region" description="Helical" evidence="1">
    <location>
        <begin position="62"/>
        <end position="88"/>
    </location>
</feature>
<feature type="transmembrane region" description="Helical" evidence="1">
    <location>
        <begin position="284"/>
        <end position="301"/>
    </location>
</feature>
<dbReference type="PANTHER" id="PTHR43592:SF15">
    <property type="entry name" value="CAAX AMINO TERMINAL PROTEASE FAMILY PROTEIN"/>
    <property type="match status" value="1"/>
</dbReference>